<comment type="caution">
    <text evidence="2">The sequence shown here is derived from an EMBL/GenBank/DDBJ whole genome shotgun (WGS) entry which is preliminary data.</text>
</comment>
<reference evidence="2 3" key="1">
    <citation type="journal article" date="2020" name="Int. J. Syst. Evol. Microbiol.">
        <title>Novel acetic acid bacteria from cider fermentations: Acetobacter conturbans sp. nov. and Acetobacter fallax sp. nov.</title>
        <authorList>
            <person name="Sombolestani A.S."/>
            <person name="Cleenwerck I."/>
            <person name="Cnockaert M."/>
            <person name="Borremans W."/>
            <person name="Wieme A.D."/>
            <person name="De Vuyst L."/>
            <person name="Vandamme P."/>
        </authorList>
    </citation>
    <scope>NUCLEOTIDE SEQUENCE [LARGE SCALE GENOMIC DNA]</scope>
    <source>
        <strain evidence="2 3">LMG 30640</strain>
    </source>
</reference>
<keyword evidence="3" id="KW-1185">Reference proteome</keyword>
<feature type="region of interest" description="Disordered" evidence="1">
    <location>
        <begin position="1"/>
        <end position="20"/>
    </location>
</feature>
<sequence length="136" mass="14615">MAKSQKTTEPHVHIEPSEDRSHATLTLTSGRKNISLEMSLSDITSLISALGAVRAGMVASAPPPPIEGVNVSPVRRTNWALQLDRDAQGSVLAFQHPAWGPVGLMLTPADSTRLIQGLELHRKLNEHTRNTSGPAN</sequence>
<gene>
    <name evidence="2" type="ORF">GOB93_01680</name>
</gene>
<dbReference type="EMBL" id="WOTB01000002">
    <property type="protein sequence ID" value="NHN83351.1"/>
    <property type="molecule type" value="Genomic_DNA"/>
</dbReference>
<evidence type="ECO:0000313" key="2">
    <source>
        <dbReference type="EMBL" id="NHN83351.1"/>
    </source>
</evidence>
<proteinExistence type="predicted"/>
<evidence type="ECO:0000313" key="3">
    <source>
        <dbReference type="Proteomes" id="UP000635278"/>
    </source>
</evidence>
<accession>A0ABX0JIP4</accession>
<evidence type="ECO:0000256" key="1">
    <source>
        <dbReference type="SAM" id="MobiDB-lite"/>
    </source>
</evidence>
<organism evidence="2 3">
    <name type="scientific">Acetobacter musti</name>
    <dbReference type="NCBI Taxonomy" id="864732"/>
    <lineage>
        <taxon>Bacteria</taxon>
        <taxon>Pseudomonadati</taxon>
        <taxon>Pseudomonadota</taxon>
        <taxon>Alphaproteobacteria</taxon>
        <taxon>Acetobacterales</taxon>
        <taxon>Acetobacteraceae</taxon>
        <taxon>Acetobacter</taxon>
    </lineage>
</organism>
<protein>
    <submittedName>
        <fullName evidence="2">Uncharacterized protein</fullName>
    </submittedName>
</protein>
<dbReference type="RefSeq" id="WP_173581791.1">
    <property type="nucleotide sequence ID" value="NZ_WOTB01000002.1"/>
</dbReference>
<dbReference type="Proteomes" id="UP000635278">
    <property type="component" value="Unassembled WGS sequence"/>
</dbReference>
<name>A0ABX0JIP4_9PROT</name>